<dbReference type="HOGENOM" id="CLU_1377949_0_0_1"/>
<sequence length="198" mass="23484">MQFTDVFFPKFHSHRKFFLLSPDIFLPESFSGKLRLVLTIMLHSCTQIQNNERHLICFPPHTPMFIWLFLCSFMACHNKKISRDYCLKIYCSIPIITSNSLKYNIRTDSSIRPCWSQRLIFSFSQQILPFQSEFGGSKATSYKISEKYIFVLLLHLPLLNFFFFLVFFPPTISEELRCKKRGIKRIVTWLLLYGENII</sequence>
<protein>
    <submittedName>
        <fullName evidence="2">Std1 transcription factor</fullName>
    </submittedName>
</protein>
<reference evidence="2 3" key="1">
    <citation type="journal article" date="2012" name="PLoS ONE">
        <title>Sequence and analysis of the genome of the pathogenic yeast Candida orthopsilosis.</title>
        <authorList>
            <person name="Riccombeni A."/>
            <person name="Vidanes G."/>
            <person name="Proux-Wera E."/>
            <person name="Wolfe K.H."/>
            <person name="Butler G."/>
        </authorList>
    </citation>
    <scope>NUCLEOTIDE SEQUENCE [LARGE SCALE GENOMIC DNA]</scope>
    <source>
        <strain evidence="2 3">Co 90-125</strain>
    </source>
</reference>
<dbReference type="RefSeq" id="XP_003868394.1">
    <property type="nucleotide sequence ID" value="XM_003868346.1"/>
</dbReference>
<evidence type="ECO:0000313" key="2">
    <source>
        <dbReference type="EMBL" id="CCG25490.1"/>
    </source>
</evidence>
<dbReference type="AlphaFoldDB" id="H8X2E3"/>
<gene>
    <name evidence="2" type="ORF">CORT_0C01130</name>
</gene>
<accession>H8X2E3</accession>
<dbReference type="KEGG" id="cot:CORT_0C01130"/>
<keyword evidence="1" id="KW-0812">Transmembrane</keyword>
<evidence type="ECO:0000256" key="1">
    <source>
        <dbReference type="SAM" id="Phobius"/>
    </source>
</evidence>
<organism evidence="2 3">
    <name type="scientific">Candida orthopsilosis (strain 90-125)</name>
    <name type="common">Yeast</name>
    <dbReference type="NCBI Taxonomy" id="1136231"/>
    <lineage>
        <taxon>Eukaryota</taxon>
        <taxon>Fungi</taxon>
        <taxon>Dikarya</taxon>
        <taxon>Ascomycota</taxon>
        <taxon>Saccharomycotina</taxon>
        <taxon>Pichiomycetes</taxon>
        <taxon>Debaryomycetaceae</taxon>
        <taxon>Candida/Lodderomyces clade</taxon>
        <taxon>Candida</taxon>
    </lineage>
</organism>
<dbReference type="EMBL" id="HE681721">
    <property type="protein sequence ID" value="CCG25490.1"/>
    <property type="molecule type" value="Genomic_DNA"/>
</dbReference>
<evidence type="ECO:0000313" key="3">
    <source>
        <dbReference type="Proteomes" id="UP000005018"/>
    </source>
</evidence>
<keyword evidence="3" id="KW-1185">Reference proteome</keyword>
<keyword evidence="1" id="KW-0472">Membrane</keyword>
<name>H8X2E3_CANO9</name>
<dbReference type="Proteomes" id="UP000005018">
    <property type="component" value="Chromosome 3"/>
</dbReference>
<proteinExistence type="predicted"/>
<keyword evidence="1" id="KW-1133">Transmembrane helix</keyword>
<feature type="transmembrane region" description="Helical" evidence="1">
    <location>
        <begin position="148"/>
        <end position="168"/>
    </location>
</feature>
<dbReference type="GeneID" id="14539772"/>